<dbReference type="AlphaFoldDB" id="A0AAE1BJP2"/>
<evidence type="ECO:0000256" key="3">
    <source>
        <dbReference type="ARBA" id="ARBA00023242"/>
    </source>
</evidence>
<evidence type="ECO:0000256" key="2">
    <source>
        <dbReference type="ARBA" id="ARBA00023125"/>
    </source>
</evidence>
<keyword evidence="2" id="KW-0238">DNA-binding</keyword>
<evidence type="ECO:0000259" key="4">
    <source>
        <dbReference type="PROSITE" id="PS51253"/>
    </source>
</evidence>
<sequence length="176" mass="19863">MVPTPCTIRNSKNIVKRKHVTLTISDKLKVIKRVECGESRKKIMEDFNIGASTISNIIKAKTKLQRFVASGQSMMGSDIRKTMKKPKLEELDEAVYTWFTSKRAEGKPVSGLMITEKAKQFCSDMDIEKDVKFSDGWLRSFKLRHGIRAIDVAGEKESANHETATNTKFFSAASRT</sequence>
<keyword evidence="3" id="KW-0539">Nucleus</keyword>
<reference evidence="5" key="1">
    <citation type="submission" date="2023-10" db="EMBL/GenBank/DDBJ databases">
        <title>Genome assemblies of two species of porcelain crab, Petrolisthes cinctipes and Petrolisthes manimaculis (Anomura: Porcellanidae).</title>
        <authorList>
            <person name="Angst P."/>
        </authorList>
    </citation>
    <scope>NUCLEOTIDE SEQUENCE</scope>
    <source>
        <strain evidence="5">PB745_01</strain>
        <tissue evidence="5">Gill</tissue>
    </source>
</reference>
<dbReference type="Proteomes" id="UP001286313">
    <property type="component" value="Unassembled WGS sequence"/>
</dbReference>
<protein>
    <recommendedName>
        <fullName evidence="4">HTH CENPB-type domain-containing protein</fullName>
    </recommendedName>
</protein>
<comment type="subcellular location">
    <subcellularLocation>
        <location evidence="1">Nucleus</location>
    </subcellularLocation>
</comment>
<evidence type="ECO:0000313" key="6">
    <source>
        <dbReference type="Proteomes" id="UP001286313"/>
    </source>
</evidence>
<dbReference type="Gene3D" id="1.10.10.10">
    <property type="entry name" value="Winged helix-like DNA-binding domain superfamily/Winged helix DNA-binding domain"/>
    <property type="match status" value="1"/>
</dbReference>
<dbReference type="PANTHER" id="PTHR19303:SF11">
    <property type="entry name" value="JERKY PROTEIN HOMOLOG"/>
    <property type="match status" value="1"/>
</dbReference>
<dbReference type="PROSITE" id="PS51253">
    <property type="entry name" value="HTH_CENPB"/>
    <property type="match status" value="1"/>
</dbReference>
<dbReference type="Pfam" id="PF04218">
    <property type="entry name" value="CENP-B_N"/>
    <property type="match status" value="1"/>
</dbReference>
<dbReference type="PANTHER" id="PTHR19303">
    <property type="entry name" value="TRANSPOSON"/>
    <property type="match status" value="1"/>
</dbReference>
<dbReference type="InterPro" id="IPR050863">
    <property type="entry name" value="CenT-Element_Derived"/>
</dbReference>
<keyword evidence="6" id="KW-1185">Reference proteome</keyword>
<dbReference type="InterPro" id="IPR007889">
    <property type="entry name" value="HTH_Psq"/>
</dbReference>
<dbReference type="Gene3D" id="1.10.10.60">
    <property type="entry name" value="Homeodomain-like"/>
    <property type="match status" value="1"/>
</dbReference>
<comment type="caution">
    <text evidence="5">The sequence shown here is derived from an EMBL/GenBank/DDBJ whole genome shotgun (WGS) entry which is preliminary data.</text>
</comment>
<dbReference type="Pfam" id="PF03221">
    <property type="entry name" value="HTH_Tnp_Tc5"/>
    <property type="match status" value="1"/>
</dbReference>
<dbReference type="SUPFAM" id="SSF46689">
    <property type="entry name" value="Homeodomain-like"/>
    <property type="match status" value="2"/>
</dbReference>
<dbReference type="InterPro" id="IPR009057">
    <property type="entry name" value="Homeodomain-like_sf"/>
</dbReference>
<name>A0AAE1BJP2_PETCI</name>
<dbReference type="InterPro" id="IPR006600">
    <property type="entry name" value="HTH_CenpB_DNA-bd_dom"/>
</dbReference>
<dbReference type="GO" id="GO:0005634">
    <property type="term" value="C:nucleus"/>
    <property type="evidence" value="ECO:0007669"/>
    <property type="project" value="UniProtKB-SubCell"/>
</dbReference>
<evidence type="ECO:0000256" key="1">
    <source>
        <dbReference type="ARBA" id="ARBA00004123"/>
    </source>
</evidence>
<organism evidence="5 6">
    <name type="scientific">Petrolisthes cinctipes</name>
    <name type="common">Flat porcelain crab</name>
    <dbReference type="NCBI Taxonomy" id="88211"/>
    <lineage>
        <taxon>Eukaryota</taxon>
        <taxon>Metazoa</taxon>
        <taxon>Ecdysozoa</taxon>
        <taxon>Arthropoda</taxon>
        <taxon>Crustacea</taxon>
        <taxon>Multicrustacea</taxon>
        <taxon>Malacostraca</taxon>
        <taxon>Eumalacostraca</taxon>
        <taxon>Eucarida</taxon>
        <taxon>Decapoda</taxon>
        <taxon>Pleocyemata</taxon>
        <taxon>Anomura</taxon>
        <taxon>Galatheoidea</taxon>
        <taxon>Porcellanidae</taxon>
        <taxon>Petrolisthes</taxon>
    </lineage>
</organism>
<evidence type="ECO:0000313" key="5">
    <source>
        <dbReference type="EMBL" id="KAK3852016.1"/>
    </source>
</evidence>
<feature type="domain" description="HTH CENPB-type" evidence="4">
    <location>
        <begin position="79"/>
        <end position="151"/>
    </location>
</feature>
<gene>
    <name evidence="5" type="ORF">Pcinc_041373</name>
</gene>
<dbReference type="EMBL" id="JAWQEG010007619">
    <property type="protein sequence ID" value="KAK3852016.1"/>
    <property type="molecule type" value="Genomic_DNA"/>
</dbReference>
<dbReference type="InterPro" id="IPR036388">
    <property type="entry name" value="WH-like_DNA-bd_sf"/>
</dbReference>
<accession>A0AAE1BJP2</accession>
<proteinExistence type="predicted"/>
<dbReference type="SMART" id="SM00674">
    <property type="entry name" value="CENPB"/>
    <property type="match status" value="1"/>
</dbReference>
<dbReference type="GO" id="GO:0003677">
    <property type="term" value="F:DNA binding"/>
    <property type="evidence" value="ECO:0007669"/>
    <property type="project" value="UniProtKB-KW"/>
</dbReference>